<name>A0A2A5T7Q9_9GAMM</name>
<accession>A0A2A5T7Q9</accession>
<proteinExistence type="predicted"/>
<reference evidence="2" key="1">
    <citation type="submission" date="2017-04" db="EMBL/GenBank/DDBJ databases">
        <title>Genome evolution of the luminous symbionts of deep sea anglerfish.</title>
        <authorList>
            <person name="Hendry T.A."/>
        </authorList>
    </citation>
    <scope>NUCLEOTIDE SEQUENCE [LARGE SCALE GENOMIC DNA]</scope>
</reference>
<dbReference type="EMBL" id="NBYY01000003">
    <property type="protein sequence ID" value="PCS24168.1"/>
    <property type="molecule type" value="Genomic_DNA"/>
</dbReference>
<dbReference type="RefSeq" id="WP_199399257.1">
    <property type="nucleotide sequence ID" value="NZ_CAWOZE010000010.1"/>
</dbReference>
<gene>
    <name evidence="1" type="ORF">BTN49_0162</name>
</gene>
<comment type="caution">
    <text evidence="1">The sequence shown here is derived from an EMBL/GenBank/DDBJ whole genome shotgun (WGS) entry which is preliminary data.</text>
</comment>
<dbReference type="Proteomes" id="UP000219020">
    <property type="component" value="Unassembled WGS sequence"/>
</dbReference>
<dbReference type="AlphaFoldDB" id="A0A2A5T7Q9"/>
<dbReference type="GeneID" id="66953120"/>
<evidence type="ECO:0000313" key="2">
    <source>
        <dbReference type="Proteomes" id="UP000219020"/>
    </source>
</evidence>
<keyword evidence="2" id="KW-1185">Reference proteome</keyword>
<evidence type="ECO:0000313" key="1">
    <source>
        <dbReference type="EMBL" id="PCS24168.1"/>
    </source>
</evidence>
<organism evidence="1 2">
    <name type="scientific">Candidatus Enterovibrio escicola</name>
    <dbReference type="NCBI Taxonomy" id="1927127"/>
    <lineage>
        <taxon>Bacteria</taxon>
        <taxon>Pseudomonadati</taxon>
        <taxon>Pseudomonadota</taxon>
        <taxon>Gammaproteobacteria</taxon>
        <taxon>Vibrionales</taxon>
        <taxon>Vibrionaceae</taxon>
        <taxon>Enterovibrio</taxon>
    </lineage>
</organism>
<protein>
    <submittedName>
        <fullName evidence="1">Uncharacterized protein</fullName>
    </submittedName>
</protein>
<sequence>MADYLDSDFSSINYSVLEIEQIIDVDEDSDMETFTLDIDNAPNVRFTGELVANAASSDN</sequence>